<dbReference type="Gene3D" id="3.60.40.10">
    <property type="entry name" value="PPM-type phosphatase domain"/>
    <property type="match status" value="2"/>
</dbReference>
<evidence type="ECO:0000313" key="4">
    <source>
        <dbReference type="Proteomes" id="UP000825935"/>
    </source>
</evidence>
<dbReference type="GO" id="GO:0046872">
    <property type="term" value="F:metal ion binding"/>
    <property type="evidence" value="ECO:0007669"/>
    <property type="project" value="UniProtKB-UniRule"/>
</dbReference>
<dbReference type="Proteomes" id="UP000825935">
    <property type="component" value="Chromosome 24"/>
</dbReference>
<feature type="domain" description="PPM-type phosphatase" evidence="2">
    <location>
        <begin position="283"/>
        <end position="519"/>
    </location>
</feature>
<comment type="cofactor">
    <cofactor evidence="1">
        <name>Mn(2+)</name>
        <dbReference type="ChEBI" id="CHEBI:29035"/>
    </cofactor>
</comment>
<dbReference type="OMA" id="PRIWRES"/>
<sequence length="525" mass="57812">MPVIHQLLKSANAQPGIKGKLKGLFGKSNSLPLYSKLGQKDPLASPWLPSSSFRSFQCEISKLSNRTREVNDSEKPLTVSDAVSRVFSTPSVHGPKWQALSYHTHQILDENSVRSPHDSVHFASAILQCKVSGTRPAKLEASFVFPLESELEKAVFGVSVSPRIWRESKRVTWQDHSKIVTLKQMETEDILEYDWSHEIEEVGESKEAENSEMHAFNLPSTFTEFYSFFSELCGSNLGDSFRSLMYEFQGIKQGRVLSDISPEFPVVEDLSVASKSLKLLSAACYFPHPEKELTGGEDAYFICPEKQVIGVADGVGGWAEMGIDSGEYARKLMNESFIAAQEEPSGSVDAARVLKKAYFKTTCRGSSTACILALSDFGLQAVNLGDSGFIVVRNGRTIFKSPSQQHNFNFPFQLESFGGGDPLSAAELFVVDVAAEDVIIVGTDGLFDNLFATEIEALVLQAKWSDMSPDVTAQKIADLAREHANDCNRQTPFSRAAQSAGYSYYGGKMDDITVIVSYVTNHLVI</sequence>
<dbReference type="AlphaFoldDB" id="A0A8T2RXS1"/>
<dbReference type="PROSITE" id="PS51746">
    <property type="entry name" value="PPM_2"/>
    <property type="match status" value="1"/>
</dbReference>
<dbReference type="InterPro" id="IPR039123">
    <property type="entry name" value="PPTC7"/>
</dbReference>
<comment type="catalytic activity">
    <reaction evidence="1">
        <text>O-phospho-L-seryl-[protein] + H2O = L-seryl-[protein] + phosphate</text>
        <dbReference type="Rhea" id="RHEA:20629"/>
        <dbReference type="Rhea" id="RHEA-COMP:9863"/>
        <dbReference type="Rhea" id="RHEA-COMP:11604"/>
        <dbReference type="ChEBI" id="CHEBI:15377"/>
        <dbReference type="ChEBI" id="CHEBI:29999"/>
        <dbReference type="ChEBI" id="CHEBI:43474"/>
        <dbReference type="ChEBI" id="CHEBI:83421"/>
        <dbReference type="EC" id="3.1.3.16"/>
    </reaction>
</comment>
<keyword evidence="1" id="KW-0460">Magnesium</keyword>
<comment type="cofactor">
    <cofactor evidence="1">
        <name>Mg(2+)</name>
        <dbReference type="ChEBI" id="CHEBI:18420"/>
    </cofactor>
</comment>
<dbReference type="GO" id="GO:0004722">
    <property type="term" value="F:protein serine/threonine phosphatase activity"/>
    <property type="evidence" value="ECO:0007669"/>
    <property type="project" value="UniProtKB-EC"/>
</dbReference>
<dbReference type="PANTHER" id="PTHR12320">
    <property type="entry name" value="PROTEIN PHOSPHATASE 2C"/>
    <property type="match status" value="1"/>
</dbReference>
<keyword evidence="4" id="KW-1185">Reference proteome</keyword>
<dbReference type="SMART" id="SM00331">
    <property type="entry name" value="PP2C_SIG"/>
    <property type="match status" value="1"/>
</dbReference>
<reference evidence="3" key="1">
    <citation type="submission" date="2021-08" db="EMBL/GenBank/DDBJ databases">
        <title>WGS assembly of Ceratopteris richardii.</title>
        <authorList>
            <person name="Marchant D.B."/>
            <person name="Chen G."/>
            <person name="Jenkins J."/>
            <person name="Shu S."/>
            <person name="Leebens-Mack J."/>
            <person name="Grimwood J."/>
            <person name="Schmutz J."/>
            <person name="Soltis P."/>
            <person name="Soltis D."/>
            <person name="Chen Z.-H."/>
        </authorList>
    </citation>
    <scope>NUCLEOTIDE SEQUENCE</scope>
    <source>
        <strain evidence="3">Whitten #5841</strain>
        <tissue evidence="3">Leaf</tissue>
    </source>
</reference>
<accession>A0A8T2RXS1</accession>
<keyword evidence="1" id="KW-0904">Protein phosphatase</keyword>
<dbReference type="SMART" id="SM00332">
    <property type="entry name" value="PP2Cc"/>
    <property type="match status" value="1"/>
</dbReference>
<keyword evidence="1" id="KW-0378">Hydrolase</keyword>
<dbReference type="OrthoDB" id="60843at2759"/>
<dbReference type="EC" id="3.1.3.16" evidence="1"/>
<evidence type="ECO:0000313" key="3">
    <source>
        <dbReference type="EMBL" id="KAH7300365.1"/>
    </source>
</evidence>
<comment type="catalytic activity">
    <reaction evidence="1">
        <text>O-phospho-L-threonyl-[protein] + H2O = L-threonyl-[protein] + phosphate</text>
        <dbReference type="Rhea" id="RHEA:47004"/>
        <dbReference type="Rhea" id="RHEA-COMP:11060"/>
        <dbReference type="Rhea" id="RHEA-COMP:11605"/>
        <dbReference type="ChEBI" id="CHEBI:15377"/>
        <dbReference type="ChEBI" id="CHEBI:30013"/>
        <dbReference type="ChEBI" id="CHEBI:43474"/>
        <dbReference type="ChEBI" id="CHEBI:61977"/>
        <dbReference type="EC" id="3.1.3.16"/>
    </reaction>
</comment>
<dbReference type="PANTHER" id="PTHR12320:SF83">
    <property type="entry name" value="PROTEIN PHOSPHATASE 2C 55-RELATED"/>
    <property type="match status" value="1"/>
</dbReference>
<evidence type="ECO:0000259" key="2">
    <source>
        <dbReference type="PROSITE" id="PS51746"/>
    </source>
</evidence>
<dbReference type="InterPro" id="IPR001932">
    <property type="entry name" value="PPM-type_phosphatase-like_dom"/>
</dbReference>
<gene>
    <name evidence="3" type="ORF">KP509_24G058600</name>
</gene>
<proteinExistence type="inferred from homology"/>
<evidence type="ECO:0000256" key="1">
    <source>
        <dbReference type="RuleBase" id="RU366020"/>
    </source>
</evidence>
<keyword evidence="1" id="KW-0464">Manganese</keyword>
<name>A0A8T2RXS1_CERRI</name>
<dbReference type="InterPro" id="IPR036457">
    <property type="entry name" value="PPM-type-like_dom_sf"/>
</dbReference>
<keyword evidence="1" id="KW-0479">Metal-binding</keyword>
<comment type="caution">
    <text evidence="3">The sequence shown here is derived from an EMBL/GenBank/DDBJ whole genome shotgun (WGS) entry which is preliminary data.</text>
</comment>
<organism evidence="3 4">
    <name type="scientific">Ceratopteris richardii</name>
    <name type="common">Triangle waterfern</name>
    <dbReference type="NCBI Taxonomy" id="49495"/>
    <lineage>
        <taxon>Eukaryota</taxon>
        <taxon>Viridiplantae</taxon>
        <taxon>Streptophyta</taxon>
        <taxon>Embryophyta</taxon>
        <taxon>Tracheophyta</taxon>
        <taxon>Polypodiopsida</taxon>
        <taxon>Polypodiidae</taxon>
        <taxon>Polypodiales</taxon>
        <taxon>Pteridineae</taxon>
        <taxon>Pteridaceae</taxon>
        <taxon>Parkerioideae</taxon>
        <taxon>Ceratopteris</taxon>
    </lineage>
</organism>
<comment type="similarity">
    <text evidence="1">Belongs to the PP2C family.</text>
</comment>
<dbReference type="CDD" id="cd00143">
    <property type="entry name" value="PP2Cc"/>
    <property type="match status" value="1"/>
</dbReference>
<protein>
    <recommendedName>
        <fullName evidence="1">Protein phosphatase</fullName>
        <ecNumber evidence="1">3.1.3.16</ecNumber>
    </recommendedName>
</protein>
<dbReference type="EMBL" id="CM035429">
    <property type="protein sequence ID" value="KAH7300365.1"/>
    <property type="molecule type" value="Genomic_DNA"/>
</dbReference>
<dbReference type="SUPFAM" id="SSF81606">
    <property type="entry name" value="PP2C-like"/>
    <property type="match status" value="1"/>
</dbReference>